<proteinExistence type="predicted"/>
<dbReference type="RefSeq" id="XP_001876614.1">
    <property type="nucleotide sequence ID" value="XM_001876579.1"/>
</dbReference>
<dbReference type="GeneID" id="6072231"/>
<accession>B0CXZ1</accession>
<dbReference type="EMBL" id="DS547094">
    <property type="protein sequence ID" value="EDR12350.1"/>
    <property type="molecule type" value="Genomic_DNA"/>
</dbReference>
<dbReference type="Proteomes" id="UP000001194">
    <property type="component" value="Unassembled WGS sequence"/>
</dbReference>
<dbReference type="InParanoid" id="B0CXZ1"/>
<name>B0CXZ1_LACBS</name>
<dbReference type="HOGENOM" id="CLU_2886189_0_0_1"/>
<sequence length="63" mass="7178">MFHSGYSNTICLLPAVVMHNLARVYGGQVHSPNRRAHMDAKSVDGRYIPSDKDLPCYRRRSTM</sequence>
<gene>
    <name evidence="1" type="ORF">LACBIDRAFT_311665</name>
</gene>
<protein>
    <submittedName>
        <fullName evidence="1">Predicted protein</fullName>
    </submittedName>
</protein>
<evidence type="ECO:0000313" key="2">
    <source>
        <dbReference type="Proteomes" id="UP000001194"/>
    </source>
</evidence>
<dbReference type="KEGG" id="lbc:LACBIDRAFT_311665"/>
<evidence type="ECO:0000313" key="1">
    <source>
        <dbReference type="EMBL" id="EDR12350.1"/>
    </source>
</evidence>
<organism evidence="2">
    <name type="scientific">Laccaria bicolor (strain S238N-H82 / ATCC MYA-4686)</name>
    <name type="common">Bicoloured deceiver</name>
    <name type="synonym">Laccaria laccata var. bicolor</name>
    <dbReference type="NCBI Taxonomy" id="486041"/>
    <lineage>
        <taxon>Eukaryota</taxon>
        <taxon>Fungi</taxon>
        <taxon>Dikarya</taxon>
        <taxon>Basidiomycota</taxon>
        <taxon>Agaricomycotina</taxon>
        <taxon>Agaricomycetes</taxon>
        <taxon>Agaricomycetidae</taxon>
        <taxon>Agaricales</taxon>
        <taxon>Agaricineae</taxon>
        <taxon>Hydnangiaceae</taxon>
        <taxon>Laccaria</taxon>
    </lineage>
</organism>
<dbReference type="AlphaFoldDB" id="B0CXZ1"/>
<reference evidence="1 2" key="1">
    <citation type="journal article" date="2008" name="Nature">
        <title>The genome of Laccaria bicolor provides insights into mycorrhizal symbiosis.</title>
        <authorList>
            <person name="Martin F."/>
            <person name="Aerts A."/>
            <person name="Ahren D."/>
            <person name="Brun A."/>
            <person name="Danchin E.G.J."/>
            <person name="Duchaussoy F."/>
            <person name="Gibon J."/>
            <person name="Kohler A."/>
            <person name="Lindquist E."/>
            <person name="Pereda V."/>
            <person name="Salamov A."/>
            <person name="Shapiro H.J."/>
            <person name="Wuyts J."/>
            <person name="Blaudez D."/>
            <person name="Buee M."/>
            <person name="Brokstein P."/>
            <person name="Canbaeck B."/>
            <person name="Cohen D."/>
            <person name="Courty P.E."/>
            <person name="Coutinho P.M."/>
            <person name="Delaruelle C."/>
            <person name="Detter J.C."/>
            <person name="Deveau A."/>
            <person name="DiFazio S."/>
            <person name="Duplessis S."/>
            <person name="Fraissinet-Tachet L."/>
            <person name="Lucic E."/>
            <person name="Frey-Klett P."/>
            <person name="Fourrey C."/>
            <person name="Feussner I."/>
            <person name="Gay G."/>
            <person name="Grimwood J."/>
            <person name="Hoegger P.J."/>
            <person name="Jain P."/>
            <person name="Kilaru S."/>
            <person name="Labbe J."/>
            <person name="Lin Y.C."/>
            <person name="Legue V."/>
            <person name="Le Tacon F."/>
            <person name="Marmeisse R."/>
            <person name="Melayah D."/>
            <person name="Montanini B."/>
            <person name="Muratet M."/>
            <person name="Nehls U."/>
            <person name="Niculita-Hirzel H."/>
            <person name="Oudot-Le Secq M.P."/>
            <person name="Peter M."/>
            <person name="Quesneville H."/>
            <person name="Rajashekar B."/>
            <person name="Reich M."/>
            <person name="Rouhier N."/>
            <person name="Schmutz J."/>
            <person name="Yin T."/>
            <person name="Chalot M."/>
            <person name="Henrissat B."/>
            <person name="Kuees U."/>
            <person name="Lucas S."/>
            <person name="Van de Peer Y."/>
            <person name="Podila G.K."/>
            <person name="Polle A."/>
            <person name="Pukkila P.J."/>
            <person name="Richardson P.M."/>
            <person name="Rouze P."/>
            <person name="Sanders I.R."/>
            <person name="Stajich J.E."/>
            <person name="Tunlid A."/>
            <person name="Tuskan G."/>
            <person name="Grigoriev I.V."/>
        </authorList>
    </citation>
    <scope>NUCLEOTIDE SEQUENCE [LARGE SCALE GENOMIC DNA]</scope>
    <source>
        <strain evidence="2">S238N-H82 / ATCC MYA-4686</strain>
    </source>
</reference>
<keyword evidence="2" id="KW-1185">Reference proteome</keyword>